<dbReference type="AlphaFoldDB" id="A0A1G2V7K5"/>
<proteinExistence type="predicted"/>
<dbReference type="Proteomes" id="UP000176868">
    <property type="component" value="Unassembled WGS sequence"/>
</dbReference>
<protein>
    <submittedName>
        <fullName evidence="2">Uncharacterized protein</fullName>
    </submittedName>
</protein>
<evidence type="ECO:0000256" key="1">
    <source>
        <dbReference type="SAM" id="MobiDB-lite"/>
    </source>
</evidence>
<gene>
    <name evidence="2" type="ORF">A2544_02325</name>
</gene>
<feature type="region of interest" description="Disordered" evidence="1">
    <location>
        <begin position="31"/>
        <end position="51"/>
    </location>
</feature>
<comment type="caution">
    <text evidence="2">The sequence shown here is derived from an EMBL/GenBank/DDBJ whole genome shotgun (WGS) entry which is preliminary data.</text>
</comment>
<accession>A0A1G2V7K5</accession>
<reference evidence="2 3" key="1">
    <citation type="journal article" date="2016" name="Nat. Commun.">
        <title>Thousands of microbial genomes shed light on interconnected biogeochemical processes in an aquifer system.</title>
        <authorList>
            <person name="Anantharaman K."/>
            <person name="Brown C.T."/>
            <person name="Hug L.A."/>
            <person name="Sharon I."/>
            <person name="Castelle C.J."/>
            <person name="Probst A.J."/>
            <person name="Thomas B.C."/>
            <person name="Singh A."/>
            <person name="Wilkins M.J."/>
            <person name="Karaoz U."/>
            <person name="Brodie E.L."/>
            <person name="Williams K.H."/>
            <person name="Hubbard S.S."/>
            <person name="Banfield J.F."/>
        </authorList>
    </citation>
    <scope>NUCLEOTIDE SEQUENCE [LARGE SCALE GENOMIC DNA]</scope>
</reference>
<evidence type="ECO:0000313" key="2">
    <source>
        <dbReference type="EMBL" id="OHB17616.1"/>
    </source>
</evidence>
<organism evidence="2 3">
    <name type="scientific">Candidatus Zambryskibacteria bacterium RIFOXYD2_FULL_43_10</name>
    <dbReference type="NCBI Taxonomy" id="1802782"/>
    <lineage>
        <taxon>Bacteria</taxon>
        <taxon>Candidatus Zambryskiibacteriota</taxon>
    </lineage>
</organism>
<sequence length="100" mass="11253">MVLAGHRALVEWEKNEEETWGTNVKNTTKERTGEFMNGNDGSDSNGRPFIGGPGSLLGSKDDQMFQKLNLRDALILFSVLHLSDPDFLPDDSWHELCFEV</sequence>
<name>A0A1G2V7K5_9BACT</name>
<dbReference type="EMBL" id="MHWZ01000016">
    <property type="protein sequence ID" value="OHB17616.1"/>
    <property type="molecule type" value="Genomic_DNA"/>
</dbReference>
<evidence type="ECO:0000313" key="3">
    <source>
        <dbReference type="Proteomes" id="UP000176868"/>
    </source>
</evidence>